<dbReference type="InterPro" id="IPR002641">
    <property type="entry name" value="PNPLA_dom"/>
</dbReference>
<feature type="domain" description="PNPLA" evidence="5">
    <location>
        <begin position="29"/>
        <end position="226"/>
    </location>
</feature>
<dbReference type="EMBL" id="SJPY01000007">
    <property type="protein sequence ID" value="TWU37816.1"/>
    <property type="molecule type" value="Genomic_DNA"/>
</dbReference>
<keyword evidence="2 4" id="KW-0442">Lipid degradation</keyword>
<dbReference type="Pfam" id="PF01734">
    <property type="entry name" value="Patatin"/>
    <property type="match status" value="1"/>
</dbReference>
<dbReference type="InterPro" id="IPR050301">
    <property type="entry name" value="NTE"/>
</dbReference>
<sequence length="326" mass="35970">MKLTNFLRNRTAKGQNEPMQAPRMRRAVIALGGGGARGLAHLGAIQAIGEAGIRIERFVGVSLGAMVGAMCAAEPSAPKVQAQALEFLSSEAFSRDQRRLFGSTKQPMDDSQSTLIAWYNRVKHLYSAHRRLTRAATTRSLLPSELLAAAVDALIPDRQFSDLPRSLSIVAVDLRSGHRVVIENGSVRQAVLASMAIPGIFPPVDIDGMLLADIGVIDSLPSIVAKTYASDLSIAVDVGQYPNRVEDCTTALDVMMRMQDIGERMMRREKREASDIVICPQLDSIEWFDFRKPLWIIERGHAAAHQKLKAWRAETRRPLETRRPPP</sequence>
<dbReference type="OrthoDB" id="9770965at2"/>
<evidence type="ECO:0000256" key="3">
    <source>
        <dbReference type="ARBA" id="ARBA00023098"/>
    </source>
</evidence>
<feature type="short sequence motif" description="GXGXXG" evidence="4">
    <location>
        <begin position="33"/>
        <end position="38"/>
    </location>
</feature>
<gene>
    <name evidence="6" type="primary">rssA</name>
    <name evidence="6" type="ORF">Q31b_46050</name>
</gene>
<dbReference type="RefSeq" id="WP_146601753.1">
    <property type="nucleotide sequence ID" value="NZ_SJPY01000007.1"/>
</dbReference>
<evidence type="ECO:0000256" key="1">
    <source>
        <dbReference type="ARBA" id="ARBA00022801"/>
    </source>
</evidence>
<keyword evidence="3 4" id="KW-0443">Lipid metabolism</keyword>
<dbReference type="GO" id="GO:0016787">
    <property type="term" value="F:hydrolase activity"/>
    <property type="evidence" value="ECO:0007669"/>
    <property type="project" value="UniProtKB-UniRule"/>
</dbReference>
<protein>
    <submittedName>
        <fullName evidence="6">NTE family protein RssA</fullName>
    </submittedName>
</protein>
<dbReference type="InterPro" id="IPR016035">
    <property type="entry name" value="Acyl_Trfase/lysoPLipase"/>
</dbReference>
<feature type="short sequence motif" description="GXSXG" evidence="4">
    <location>
        <begin position="60"/>
        <end position="64"/>
    </location>
</feature>
<reference evidence="6 7" key="1">
    <citation type="submission" date="2019-02" db="EMBL/GenBank/DDBJ databases">
        <title>Deep-cultivation of Planctomycetes and their phenomic and genomic characterization uncovers novel biology.</title>
        <authorList>
            <person name="Wiegand S."/>
            <person name="Jogler M."/>
            <person name="Boedeker C."/>
            <person name="Pinto D."/>
            <person name="Vollmers J."/>
            <person name="Rivas-Marin E."/>
            <person name="Kohn T."/>
            <person name="Peeters S.H."/>
            <person name="Heuer A."/>
            <person name="Rast P."/>
            <person name="Oberbeckmann S."/>
            <person name="Bunk B."/>
            <person name="Jeske O."/>
            <person name="Meyerdierks A."/>
            <person name="Storesund J.E."/>
            <person name="Kallscheuer N."/>
            <person name="Luecker S."/>
            <person name="Lage O.M."/>
            <person name="Pohl T."/>
            <person name="Merkel B.J."/>
            <person name="Hornburger P."/>
            <person name="Mueller R.-W."/>
            <person name="Bruemmer F."/>
            <person name="Labrenz M."/>
            <person name="Spormann A.M."/>
            <person name="Op Den Camp H."/>
            <person name="Overmann J."/>
            <person name="Amann R."/>
            <person name="Jetten M.S.M."/>
            <person name="Mascher T."/>
            <person name="Medema M.H."/>
            <person name="Devos D.P."/>
            <person name="Kaster A.-K."/>
            <person name="Ovreas L."/>
            <person name="Rohde M."/>
            <person name="Galperin M.Y."/>
            <person name="Jogler C."/>
        </authorList>
    </citation>
    <scope>NUCLEOTIDE SEQUENCE [LARGE SCALE GENOMIC DNA]</scope>
    <source>
        <strain evidence="6 7">Q31b</strain>
    </source>
</reference>
<accession>A0A5C6DS01</accession>
<comment type="caution">
    <text evidence="6">The sequence shown here is derived from an EMBL/GenBank/DDBJ whole genome shotgun (WGS) entry which is preliminary data.</text>
</comment>
<feature type="active site" description="Proton acceptor" evidence="4">
    <location>
        <position position="213"/>
    </location>
</feature>
<evidence type="ECO:0000256" key="4">
    <source>
        <dbReference type="PROSITE-ProRule" id="PRU01161"/>
    </source>
</evidence>
<name>A0A5C6DS01_9BACT</name>
<comment type="caution">
    <text evidence="4">Lacks conserved residue(s) required for the propagation of feature annotation.</text>
</comment>
<dbReference type="GO" id="GO:0016042">
    <property type="term" value="P:lipid catabolic process"/>
    <property type="evidence" value="ECO:0007669"/>
    <property type="project" value="UniProtKB-UniRule"/>
</dbReference>
<evidence type="ECO:0000256" key="2">
    <source>
        <dbReference type="ARBA" id="ARBA00022963"/>
    </source>
</evidence>
<dbReference type="AlphaFoldDB" id="A0A5C6DS01"/>
<evidence type="ECO:0000313" key="6">
    <source>
        <dbReference type="EMBL" id="TWU37816.1"/>
    </source>
</evidence>
<dbReference type="Gene3D" id="3.40.1090.10">
    <property type="entry name" value="Cytosolic phospholipase A2 catalytic domain"/>
    <property type="match status" value="1"/>
</dbReference>
<dbReference type="PROSITE" id="PS51635">
    <property type="entry name" value="PNPLA"/>
    <property type="match status" value="1"/>
</dbReference>
<dbReference type="SUPFAM" id="SSF52151">
    <property type="entry name" value="FabD/lysophospholipase-like"/>
    <property type="match status" value="1"/>
</dbReference>
<dbReference type="PANTHER" id="PTHR14226">
    <property type="entry name" value="NEUROPATHY TARGET ESTERASE/SWISS CHEESE D.MELANOGASTER"/>
    <property type="match status" value="1"/>
</dbReference>
<dbReference type="Proteomes" id="UP000315471">
    <property type="component" value="Unassembled WGS sequence"/>
</dbReference>
<feature type="active site" description="Nucleophile" evidence="4">
    <location>
        <position position="62"/>
    </location>
</feature>
<keyword evidence="1 4" id="KW-0378">Hydrolase</keyword>
<organism evidence="6 7">
    <name type="scientific">Novipirellula aureliae</name>
    <dbReference type="NCBI Taxonomy" id="2527966"/>
    <lineage>
        <taxon>Bacteria</taxon>
        <taxon>Pseudomonadati</taxon>
        <taxon>Planctomycetota</taxon>
        <taxon>Planctomycetia</taxon>
        <taxon>Pirellulales</taxon>
        <taxon>Pirellulaceae</taxon>
        <taxon>Novipirellula</taxon>
    </lineage>
</organism>
<keyword evidence="7" id="KW-1185">Reference proteome</keyword>
<evidence type="ECO:0000259" key="5">
    <source>
        <dbReference type="PROSITE" id="PS51635"/>
    </source>
</evidence>
<dbReference type="PANTHER" id="PTHR14226:SF29">
    <property type="entry name" value="NEUROPATHY TARGET ESTERASE SWS"/>
    <property type="match status" value="1"/>
</dbReference>
<proteinExistence type="predicted"/>
<evidence type="ECO:0000313" key="7">
    <source>
        <dbReference type="Proteomes" id="UP000315471"/>
    </source>
</evidence>